<dbReference type="Proteomes" id="UP000278475">
    <property type="component" value="Unassembled WGS sequence"/>
</dbReference>
<feature type="domain" description="S-Me-THD N-terminal" evidence="1">
    <location>
        <begin position="8"/>
        <end position="163"/>
    </location>
</feature>
<proteinExistence type="predicted"/>
<dbReference type="InterPro" id="IPR027479">
    <property type="entry name" value="S-Me-THD_N_sf"/>
</dbReference>
<evidence type="ECO:0000313" key="3">
    <source>
        <dbReference type="EMBL" id="RLE50021.1"/>
    </source>
</evidence>
<dbReference type="Pfam" id="PF20906">
    <property type="entry name" value="S-Me-THD_C"/>
    <property type="match status" value="1"/>
</dbReference>
<dbReference type="Gene3D" id="3.40.1610.10">
    <property type="entry name" value="CV3147-like domain"/>
    <property type="match status" value="1"/>
</dbReference>
<protein>
    <submittedName>
        <fullName evidence="3">DUF917 domain-containing protein</fullName>
    </submittedName>
</protein>
<dbReference type="InterPro" id="IPR048350">
    <property type="entry name" value="S-Me-THD-like_C"/>
</dbReference>
<evidence type="ECO:0000259" key="1">
    <source>
        <dbReference type="Pfam" id="PF06032"/>
    </source>
</evidence>
<name>A0A497ESX2_9CREN</name>
<dbReference type="SUPFAM" id="SSF160991">
    <property type="entry name" value="CV3147-like"/>
    <property type="match status" value="1"/>
</dbReference>
<dbReference type="Gene3D" id="2.40.390.10">
    <property type="entry name" value="CV3147-like"/>
    <property type="match status" value="1"/>
</dbReference>
<dbReference type="InterPro" id="IPR010318">
    <property type="entry name" value="S-Me-THD_N"/>
</dbReference>
<feature type="domain" description="S-Me-THD-like C-terminal" evidence="2">
    <location>
        <begin position="166"/>
        <end position="354"/>
    </location>
</feature>
<dbReference type="EMBL" id="QMQV01000015">
    <property type="protein sequence ID" value="RLE50021.1"/>
    <property type="molecule type" value="Genomic_DNA"/>
</dbReference>
<dbReference type="AlphaFoldDB" id="A0A497ESX2"/>
<organism evidence="3 4">
    <name type="scientific">Thermoproteota archaeon</name>
    <dbReference type="NCBI Taxonomy" id="2056631"/>
    <lineage>
        <taxon>Archaea</taxon>
        <taxon>Thermoproteota</taxon>
    </lineage>
</organism>
<accession>A0A497ESX2</accession>
<dbReference type="InterPro" id="IPR024071">
    <property type="entry name" value="S-Me-THD_C_sf"/>
</dbReference>
<evidence type="ECO:0000313" key="4">
    <source>
        <dbReference type="Proteomes" id="UP000278475"/>
    </source>
</evidence>
<reference evidence="3 4" key="1">
    <citation type="submission" date="2018-06" db="EMBL/GenBank/DDBJ databases">
        <title>Extensive metabolic versatility and redundancy in microbially diverse, dynamic hydrothermal sediments.</title>
        <authorList>
            <person name="Dombrowski N."/>
            <person name="Teske A."/>
            <person name="Baker B.J."/>
        </authorList>
    </citation>
    <scope>NUCLEOTIDE SEQUENCE [LARGE SCALE GENOMIC DNA]</scope>
    <source>
        <strain evidence="3">B66_G16</strain>
    </source>
</reference>
<gene>
    <name evidence="3" type="ORF">DRJ31_02825</name>
</gene>
<sequence>MRLLNKESVEDIAIGAAILGTGGGGDPYIGKIMAMNAIEEEGPITLLDPSEVPDDALIIPTAMMGAPTVLVEKIPRGDEILEALRALERRFGKKAYATISCEAGGVNSTVPLAVAARLHIPVVDADGMGRAFPEIQMVTFHLHGITASPMAMADEKGNAVLIEAIDNYWVERISRAVTVVMGGSAMIALYPMTGAQVKEAAIPRTITLAEQLGRTVREAREKKKDPIKEVLKIVNGFELFKGKIVDVQRRTVAGFARGEARLEGIDEYKGDELIIRFQNENLVAIRNGRIIASVPDLITVLEIETGLPITTEGLKYGYRAVVVGIPCHPKWRTPEGLETVGPKYFGYDIEYVPIEERMRGYT</sequence>
<comment type="caution">
    <text evidence="3">The sequence shown here is derived from an EMBL/GenBank/DDBJ whole genome shotgun (WGS) entry which is preliminary data.</text>
</comment>
<dbReference type="Pfam" id="PF06032">
    <property type="entry name" value="S-Me-THD_N"/>
    <property type="match status" value="1"/>
</dbReference>
<evidence type="ECO:0000259" key="2">
    <source>
        <dbReference type="Pfam" id="PF20906"/>
    </source>
</evidence>